<dbReference type="GO" id="GO:0055085">
    <property type="term" value="P:transmembrane transport"/>
    <property type="evidence" value="ECO:0007669"/>
    <property type="project" value="TreeGrafter"/>
</dbReference>
<accession>A0AA40AXG0</accession>
<evidence type="ECO:0000256" key="9">
    <source>
        <dbReference type="SAM" id="SignalP"/>
    </source>
</evidence>
<evidence type="ECO:0000256" key="4">
    <source>
        <dbReference type="ARBA" id="ARBA00022729"/>
    </source>
</evidence>
<dbReference type="PANTHER" id="PTHR31145:SF7">
    <property type="entry name" value="TRP-LIKE ION CHANNEL"/>
    <property type="match status" value="1"/>
</dbReference>
<dbReference type="Pfam" id="PF14558">
    <property type="entry name" value="TRP_N"/>
    <property type="match status" value="1"/>
</dbReference>
<dbReference type="GO" id="GO:0009272">
    <property type="term" value="P:fungal-type cell wall biogenesis"/>
    <property type="evidence" value="ECO:0007669"/>
    <property type="project" value="TreeGrafter"/>
</dbReference>
<feature type="region of interest" description="Disordered" evidence="7">
    <location>
        <begin position="829"/>
        <end position="908"/>
    </location>
</feature>
<feature type="transmembrane region" description="Helical" evidence="8">
    <location>
        <begin position="557"/>
        <end position="577"/>
    </location>
</feature>
<evidence type="ECO:0000256" key="8">
    <source>
        <dbReference type="SAM" id="Phobius"/>
    </source>
</evidence>
<feature type="compositionally biased region" description="Polar residues" evidence="7">
    <location>
        <begin position="829"/>
        <end position="853"/>
    </location>
</feature>
<keyword evidence="12" id="KW-1185">Reference proteome</keyword>
<protein>
    <recommendedName>
        <fullName evidence="10">ML-like domain-containing protein</fullName>
    </recommendedName>
</protein>
<dbReference type="SMART" id="SM01320">
    <property type="entry name" value="TRP_N"/>
    <property type="match status" value="1"/>
</dbReference>
<feature type="transmembrane region" description="Helical" evidence="8">
    <location>
        <begin position="451"/>
        <end position="472"/>
    </location>
</feature>
<feature type="compositionally biased region" description="Polar residues" evidence="7">
    <location>
        <begin position="764"/>
        <end position="778"/>
    </location>
</feature>
<dbReference type="EMBL" id="JAUKTV010000011">
    <property type="protein sequence ID" value="KAK0723778.1"/>
    <property type="molecule type" value="Genomic_DNA"/>
</dbReference>
<gene>
    <name evidence="11" type="ORF">B0T21DRAFT_294095</name>
</gene>
<evidence type="ECO:0000259" key="10">
    <source>
        <dbReference type="SMART" id="SM01320"/>
    </source>
</evidence>
<feature type="transmembrane region" description="Helical" evidence="8">
    <location>
        <begin position="645"/>
        <end position="670"/>
    </location>
</feature>
<dbReference type="InterPro" id="IPR040241">
    <property type="entry name" value="TRP_Flc/Pkd2-like"/>
</dbReference>
<evidence type="ECO:0000256" key="7">
    <source>
        <dbReference type="SAM" id="MobiDB-lite"/>
    </source>
</evidence>
<feature type="transmembrane region" description="Helical" evidence="8">
    <location>
        <begin position="194"/>
        <end position="220"/>
    </location>
</feature>
<feature type="transmembrane region" description="Helical" evidence="8">
    <location>
        <begin position="614"/>
        <end position="633"/>
    </location>
</feature>
<feature type="chain" id="PRO_5041388958" description="ML-like domain-containing protein" evidence="9">
    <location>
        <begin position="27"/>
        <end position="908"/>
    </location>
</feature>
<feature type="transmembrane region" description="Helical" evidence="8">
    <location>
        <begin position="414"/>
        <end position="439"/>
    </location>
</feature>
<evidence type="ECO:0000256" key="5">
    <source>
        <dbReference type="ARBA" id="ARBA00022989"/>
    </source>
</evidence>
<reference evidence="11" key="1">
    <citation type="submission" date="2023-06" db="EMBL/GenBank/DDBJ databases">
        <title>Genome-scale phylogeny and comparative genomics of the fungal order Sordariales.</title>
        <authorList>
            <consortium name="Lawrence Berkeley National Laboratory"/>
            <person name="Hensen N."/>
            <person name="Bonometti L."/>
            <person name="Westerberg I."/>
            <person name="Brannstrom I.O."/>
            <person name="Guillou S."/>
            <person name="Cros-Aarteil S."/>
            <person name="Calhoun S."/>
            <person name="Haridas S."/>
            <person name="Kuo A."/>
            <person name="Mondo S."/>
            <person name="Pangilinan J."/>
            <person name="Riley R."/>
            <person name="Labutti K."/>
            <person name="Andreopoulos B."/>
            <person name="Lipzen A."/>
            <person name="Chen C."/>
            <person name="Yanf M."/>
            <person name="Daum C."/>
            <person name="Ng V."/>
            <person name="Clum A."/>
            <person name="Steindorff A."/>
            <person name="Ohm R."/>
            <person name="Martin F."/>
            <person name="Silar P."/>
            <person name="Natvig D."/>
            <person name="Lalanne C."/>
            <person name="Gautier V."/>
            <person name="Ament-Velasquez S.L."/>
            <person name="Kruys A."/>
            <person name="Hutchinson M.I."/>
            <person name="Powell A.J."/>
            <person name="Barry K."/>
            <person name="Miller A.N."/>
            <person name="Grigoriev I.V."/>
            <person name="Debuchy R."/>
            <person name="Gladieux P."/>
            <person name="Thoren M.H."/>
            <person name="Johannesson H."/>
        </authorList>
    </citation>
    <scope>NUCLEOTIDE SEQUENCE</scope>
    <source>
        <strain evidence="11">CBS 540.89</strain>
    </source>
</reference>
<feature type="compositionally biased region" description="Low complexity" evidence="7">
    <location>
        <begin position="779"/>
        <end position="790"/>
    </location>
</feature>
<dbReference type="GO" id="GO:0016020">
    <property type="term" value="C:membrane"/>
    <property type="evidence" value="ECO:0007669"/>
    <property type="project" value="UniProtKB-SubCell"/>
</dbReference>
<dbReference type="AlphaFoldDB" id="A0AA40AXG0"/>
<dbReference type="Proteomes" id="UP001172159">
    <property type="component" value="Unassembled WGS sequence"/>
</dbReference>
<keyword evidence="6 8" id="KW-0472">Membrane</keyword>
<dbReference type="Pfam" id="PF06011">
    <property type="entry name" value="TRP"/>
    <property type="match status" value="1"/>
</dbReference>
<evidence type="ECO:0000256" key="6">
    <source>
        <dbReference type="ARBA" id="ARBA00023136"/>
    </source>
</evidence>
<evidence type="ECO:0000313" key="12">
    <source>
        <dbReference type="Proteomes" id="UP001172159"/>
    </source>
</evidence>
<feature type="domain" description="ML-like" evidence="10">
    <location>
        <begin position="50"/>
        <end position="192"/>
    </location>
</feature>
<feature type="transmembrane region" description="Helical" evidence="8">
    <location>
        <begin position="371"/>
        <end position="393"/>
    </location>
</feature>
<name>A0AA40AXG0_9PEZI</name>
<sequence length="908" mass="100801">MTTWNRPGASVTMLLSFILFTSLSRAAKVMFTTGTDVHGVTRELAANRYPALYTGDYGDCLGGESLFRITRFDGAYYADNMTIVLHMDGTSSLRNESLMMRIAVDAYGENRFDMIVNPCNLNIASLCPVLADVPVKAWAEIRVGPQQIGGIPEIAYEIPDFEGTTRVQFFANSSQKEVGCFQAVMKNGNSLSHAYVIAPFMGLFTLAAIIASFLTATYGISVPHMRMHHAHSLSVFIVFETFQTIFFSGALSVNWPPILIAWWTNFAWSAGFVYSPPFVRSINSFAGVKGNSSQVGGSVPTIANTGEDLVGKIYGRSLMARSSFKASDPWRYEWGGDPVPAGLPLPGTWTGFPATLAAIGIPAADAFVFGLLWFLIAIAFLVVVAAVGVKILLEVLASTKWIKEDRLAYFRSYWVGFLGHALMRTLIIGFFMLMTLTMFQFTIWVSVGPMAVAAVVFFLVLMGVTSLVAYGCRYRTRHGAFSIAKDRVVLYRSKWFILPIWQTRLTEHKLGVKPVFSFPVYRLRHDDHDDDYPTVHLDQPYVKKFAWFTARYRRTRWWYLAYYVAYLFIRAAFLGGAGAVPLVQVYGVLALDVVNFAVTVILRPFKGTRNTAMGVWILSICKILTTGISIAFLPQLNVNRIITTVLGVIIIVIQGFTVIALLILIILSALSSRLSLLRNQEDFTPRWLDLIRIRYFEKMQTKAQDKWKPPKGTTSTEKELKKPTTPPEPHFAVTGVRRGSKIEDDFDDSTVYDSQQSFHEKGSHQSLTGKSRGRNSQAGSIRSRLSSGSLPRTGRVSRMSWSSREFGDPVLLERPDSTLAKRLSGITFTITPDDSSSTMTKDNGSMSGESSISHVRPQASFRSLRSQSTTRASSINENASTPTPTRDAFGFPALNRPSTLPEAAEPEE</sequence>
<comment type="caution">
    <text evidence="11">The sequence shown here is derived from an EMBL/GenBank/DDBJ whole genome shotgun (WGS) entry which is preliminary data.</text>
</comment>
<dbReference type="InterPro" id="IPR010308">
    <property type="entry name" value="TRP_C"/>
</dbReference>
<evidence type="ECO:0000256" key="2">
    <source>
        <dbReference type="ARBA" id="ARBA00010642"/>
    </source>
</evidence>
<feature type="signal peptide" evidence="9">
    <location>
        <begin position="1"/>
        <end position="26"/>
    </location>
</feature>
<evidence type="ECO:0000313" key="11">
    <source>
        <dbReference type="EMBL" id="KAK0723778.1"/>
    </source>
</evidence>
<feature type="compositionally biased region" description="Polar residues" evidence="7">
    <location>
        <begin position="860"/>
        <end position="884"/>
    </location>
</feature>
<feature type="region of interest" description="Disordered" evidence="7">
    <location>
        <begin position="704"/>
        <end position="736"/>
    </location>
</feature>
<comment type="similarity">
    <text evidence="2">Belongs to the transient receptor potential (TRP) ion channel family.</text>
</comment>
<dbReference type="InterPro" id="IPR032800">
    <property type="entry name" value="TRP_N"/>
</dbReference>
<feature type="transmembrane region" description="Helical" evidence="8">
    <location>
        <begin position="232"/>
        <end position="253"/>
    </location>
</feature>
<evidence type="ECO:0000256" key="3">
    <source>
        <dbReference type="ARBA" id="ARBA00022692"/>
    </source>
</evidence>
<proteinExistence type="inferred from homology"/>
<keyword evidence="3 8" id="KW-0812">Transmembrane</keyword>
<evidence type="ECO:0000256" key="1">
    <source>
        <dbReference type="ARBA" id="ARBA00004141"/>
    </source>
</evidence>
<organism evidence="11 12">
    <name type="scientific">Apiosordaria backusii</name>
    <dbReference type="NCBI Taxonomy" id="314023"/>
    <lineage>
        <taxon>Eukaryota</taxon>
        <taxon>Fungi</taxon>
        <taxon>Dikarya</taxon>
        <taxon>Ascomycota</taxon>
        <taxon>Pezizomycotina</taxon>
        <taxon>Sordariomycetes</taxon>
        <taxon>Sordariomycetidae</taxon>
        <taxon>Sordariales</taxon>
        <taxon>Lasiosphaeriaceae</taxon>
        <taxon>Apiosordaria</taxon>
    </lineage>
</organism>
<dbReference type="PANTHER" id="PTHR31145">
    <property type="entry name" value="INTEGRAL MEMBRANE PROTEIN (AFU_ORTHOLOGUE AFUA_7G01610)"/>
    <property type="match status" value="1"/>
</dbReference>
<keyword evidence="4 9" id="KW-0732">Signal</keyword>
<keyword evidence="5 8" id="KW-1133">Transmembrane helix</keyword>
<feature type="region of interest" description="Disordered" evidence="7">
    <location>
        <begin position="753"/>
        <end position="801"/>
    </location>
</feature>
<comment type="subcellular location">
    <subcellularLocation>
        <location evidence="1">Membrane</location>
        <topology evidence="1">Multi-pass membrane protein</topology>
    </subcellularLocation>
</comment>